<accession>A0A261QU11</accession>
<dbReference type="SUPFAM" id="SSF51182">
    <property type="entry name" value="RmlC-like cupins"/>
    <property type="match status" value="1"/>
</dbReference>
<dbReference type="CDD" id="cd02209">
    <property type="entry name" value="cupin_XRE_C"/>
    <property type="match status" value="1"/>
</dbReference>
<feature type="domain" description="HTH cro/C1-type" evidence="3">
    <location>
        <begin position="5"/>
        <end position="59"/>
    </location>
</feature>
<name>A0A261QU11_9BORD</name>
<dbReference type="InterPro" id="IPR013096">
    <property type="entry name" value="Cupin_2"/>
</dbReference>
<evidence type="ECO:0000313" key="4">
    <source>
        <dbReference type="EMBL" id="OZI16279.1"/>
    </source>
</evidence>
<dbReference type="InterPro" id="IPR011051">
    <property type="entry name" value="RmlC_Cupin_sf"/>
</dbReference>
<sequence length="211" mass="22673">MSATLRVLRVQSGLTLEELAAQTNLTRSYLSKIERGISTPSISSALRISRALDVPIESLFDTDEPTDSVSVIRDPLARGGNATGALQLVAGASPRWNMLAFVIHPDDARSPANPTGHHDGEELVYVLAGRVELQLVKRKEVLETGDCAHFDSTVPHKISSLSGADAKVLIVISPRKTPQKRRESKPARPGRAARPDESAGARSGAKSRPRS</sequence>
<dbReference type="InterPro" id="IPR014710">
    <property type="entry name" value="RmlC-like_jellyroll"/>
</dbReference>
<dbReference type="Pfam" id="PF07883">
    <property type="entry name" value="Cupin_2"/>
    <property type="match status" value="1"/>
</dbReference>
<dbReference type="InterPro" id="IPR001387">
    <property type="entry name" value="Cro/C1-type_HTH"/>
</dbReference>
<dbReference type="PROSITE" id="PS50943">
    <property type="entry name" value="HTH_CROC1"/>
    <property type="match status" value="1"/>
</dbReference>
<dbReference type="AlphaFoldDB" id="A0A261QU11"/>
<dbReference type="SUPFAM" id="SSF47413">
    <property type="entry name" value="lambda repressor-like DNA-binding domains"/>
    <property type="match status" value="1"/>
</dbReference>
<dbReference type="PANTHER" id="PTHR46797:SF1">
    <property type="entry name" value="METHYLPHOSPHONATE SYNTHASE"/>
    <property type="match status" value="1"/>
</dbReference>
<dbReference type="InterPro" id="IPR050807">
    <property type="entry name" value="TransReg_Diox_bact_type"/>
</dbReference>
<keyword evidence="5" id="KW-1185">Reference proteome</keyword>
<dbReference type="SMART" id="SM00530">
    <property type="entry name" value="HTH_XRE"/>
    <property type="match status" value="1"/>
</dbReference>
<comment type="caution">
    <text evidence="4">The sequence shown here is derived from an EMBL/GenBank/DDBJ whole genome shotgun (WGS) entry which is preliminary data.</text>
</comment>
<dbReference type="RefSeq" id="WP_081745791.1">
    <property type="nucleotide sequence ID" value="NZ_NEVK01000008.1"/>
</dbReference>
<evidence type="ECO:0000256" key="1">
    <source>
        <dbReference type="ARBA" id="ARBA00023125"/>
    </source>
</evidence>
<dbReference type="GO" id="GO:0003700">
    <property type="term" value="F:DNA-binding transcription factor activity"/>
    <property type="evidence" value="ECO:0007669"/>
    <property type="project" value="TreeGrafter"/>
</dbReference>
<dbReference type="CDD" id="cd00093">
    <property type="entry name" value="HTH_XRE"/>
    <property type="match status" value="1"/>
</dbReference>
<protein>
    <recommendedName>
        <fullName evidence="3">HTH cro/C1-type domain-containing protein</fullName>
    </recommendedName>
</protein>
<reference evidence="5" key="1">
    <citation type="submission" date="2017-05" db="EMBL/GenBank/DDBJ databases">
        <title>Complete and WGS of Bordetella genogroups.</title>
        <authorList>
            <person name="Spilker T."/>
            <person name="Lipuma J."/>
        </authorList>
    </citation>
    <scope>NUCLEOTIDE SEQUENCE [LARGE SCALE GENOMIC DNA]</scope>
    <source>
        <strain evidence="5">AU18089</strain>
    </source>
</reference>
<proteinExistence type="predicted"/>
<dbReference type="GO" id="GO:0005829">
    <property type="term" value="C:cytosol"/>
    <property type="evidence" value="ECO:0007669"/>
    <property type="project" value="TreeGrafter"/>
</dbReference>
<feature type="region of interest" description="Disordered" evidence="2">
    <location>
        <begin position="172"/>
        <end position="211"/>
    </location>
</feature>
<keyword evidence="1" id="KW-0238">DNA-binding</keyword>
<dbReference type="Proteomes" id="UP000216947">
    <property type="component" value="Unassembled WGS sequence"/>
</dbReference>
<dbReference type="GO" id="GO:0003677">
    <property type="term" value="F:DNA binding"/>
    <property type="evidence" value="ECO:0007669"/>
    <property type="project" value="UniProtKB-KW"/>
</dbReference>
<evidence type="ECO:0000256" key="2">
    <source>
        <dbReference type="SAM" id="MobiDB-lite"/>
    </source>
</evidence>
<dbReference type="EMBL" id="NEVK01000008">
    <property type="protein sequence ID" value="OZI16279.1"/>
    <property type="molecule type" value="Genomic_DNA"/>
</dbReference>
<evidence type="ECO:0000313" key="5">
    <source>
        <dbReference type="Proteomes" id="UP000216947"/>
    </source>
</evidence>
<dbReference type="PANTHER" id="PTHR46797">
    <property type="entry name" value="HTH-TYPE TRANSCRIPTIONAL REGULATOR"/>
    <property type="match status" value="1"/>
</dbReference>
<dbReference type="Gene3D" id="2.60.120.10">
    <property type="entry name" value="Jelly Rolls"/>
    <property type="match status" value="1"/>
</dbReference>
<evidence type="ECO:0000259" key="3">
    <source>
        <dbReference type="PROSITE" id="PS50943"/>
    </source>
</evidence>
<organism evidence="4 5">
    <name type="scientific">Bordetella genomosp. 7</name>
    <dbReference type="NCBI Taxonomy" id="1416805"/>
    <lineage>
        <taxon>Bacteria</taxon>
        <taxon>Pseudomonadati</taxon>
        <taxon>Pseudomonadota</taxon>
        <taxon>Betaproteobacteria</taxon>
        <taxon>Burkholderiales</taxon>
        <taxon>Alcaligenaceae</taxon>
        <taxon>Bordetella</taxon>
    </lineage>
</organism>
<dbReference type="Gene3D" id="1.10.260.40">
    <property type="entry name" value="lambda repressor-like DNA-binding domains"/>
    <property type="match status" value="1"/>
</dbReference>
<gene>
    <name evidence="4" type="ORF">CAL19_16435</name>
</gene>
<dbReference type="InterPro" id="IPR010982">
    <property type="entry name" value="Lambda_DNA-bd_dom_sf"/>
</dbReference>
<dbReference type="Pfam" id="PF01381">
    <property type="entry name" value="HTH_3"/>
    <property type="match status" value="1"/>
</dbReference>